<evidence type="ECO:0000313" key="3">
    <source>
        <dbReference type="Proteomes" id="UP000015241"/>
    </source>
</evidence>
<sequence>ISTVFEVKPDGSEDPVDEETATIRNTERPVSALIQISKSARNLLHTHRLLYAYVVGIYNYKARIYRFDHAAAVVSKEIDLKADPGPLYDFLWRFCHYAHGNQAASIPLPAVNPPPAGNPRSVANLPDAGNTPSVVHPTPIVNNPPAVNPPAATPPPAAPATTQPVDATEHRQTRSMTKAARRGCFLGMDPTVAIASKADCDKVDERLKESDPPQQPLTKEERNACRWVSIVTEHDADGSAKKVKRYILYRIRFLNPRLFSRATTVRDAYDGETWERRTIKDAWRQLARDREDVFYTRLREKLRGRIDLEELVEKYKNIGLARGHTPASDGDDSRSDAPPPSTTVGDESEHELNDEGDPVLADELPAVNDGPLYGLPDVEVGDDL</sequence>
<feature type="compositionally biased region" description="Acidic residues" evidence="1">
    <location>
        <begin position="346"/>
        <end position="357"/>
    </location>
</feature>
<dbReference type="AlphaFoldDB" id="S8DXD2"/>
<evidence type="ECO:0000256" key="1">
    <source>
        <dbReference type="SAM" id="MobiDB-lite"/>
    </source>
</evidence>
<feature type="non-terminal residue" evidence="2">
    <location>
        <position position="384"/>
    </location>
</feature>
<keyword evidence="3" id="KW-1185">Reference proteome</keyword>
<dbReference type="STRING" id="743788.S8DXD2"/>
<gene>
    <name evidence="2" type="ORF">FOMPIDRAFT_1052246</name>
</gene>
<name>S8DXD2_FOMSC</name>
<dbReference type="Proteomes" id="UP000015241">
    <property type="component" value="Unassembled WGS sequence"/>
</dbReference>
<organism evidence="2 3">
    <name type="scientific">Fomitopsis schrenkii</name>
    <name type="common">Brown rot fungus</name>
    <dbReference type="NCBI Taxonomy" id="2126942"/>
    <lineage>
        <taxon>Eukaryota</taxon>
        <taxon>Fungi</taxon>
        <taxon>Dikarya</taxon>
        <taxon>Basidiomycota</taxon>
        <taxon>Agaricomycotina</taxon>
        <taxon>Agaricomycetes</taxon>
        <taxon>Polyporales</taxon>
        <taxon>Fomitopsis</taxon>
    </lineage>
</organism>
<dbReference type="HOGENOM" id="CLU_720723_0_0_1"/>
<dbReference type="eggNOG" id="ENOG502SXF9">
    <property type="taxonomic scope" value="Eukaryota"/>
</dbReference>
<proteinExistence type="predicted"/>
<accession>S8DXD2</accession>
<dbReference type="EMBL" id="KE504174">
    <property type="protein sequence ID" value="EPS97691.1"/>
    <property type="molecule type" value="Genomic_DNA"/>
</dbReference>
<feature type="region of interest" description="Disordered" evidence="1">
    <location>
        <begin position="321"/>
        <end position="384"/>
    </location>
</feature>
<feature type="region of interest" description="Disordered" evidence="1">
    <location>
        <begin position="110"/>
        <end position="178"/>
    </location>
</feature>
<protein>
    <submittedName>
        <fullName evidence="2">Uncharacterized protein</fullName>
    </submittedName>
</protein>
<evidence type="ECO:0000313" key="2">
    <source>
        <dbReference type="EMBL" id="EPS97691.1"/>
    </source>
</evidence>
<feature type="non-terminal residue" evidence="2">
    <location>
        <position position="1"/>
    </location>
</feature>
<feature type="compositionally biased region" description="Pro residues" evidence="1">
    <location>
        <begin position="146"/>
        <end position="158"/>
    </location>
</feature>
<dbReference type="InParanoid" id="S8DXD2"/>
<reference evidence="2 3" key="1">
    <citation type="journal article" date="2012" name="Science">
        <title>The Paleozoic origin of enzymatic lignin decomposition reconstructed from 31 fungal genomes.</title>
        <authorList>
            <person name="Floudas D."/>
            <person name="Binder M."/>
            <person name="Riley R."/>
            <person name="Barry K."/>
            <person name="Blanchette R.A."/>
            <person name="Henrissat B."/>
            <person name="Martinez A.T."/>
            <person name="Otillar R."/>
            <person name="Spatafora J.W."/>
            <person name="Yadav J.S."/>
            <person name="Aerts A."/>
            <person name="Benoit I."/>
            <person name="Boyd A."/>
            <person name="Carlson A."/>
            <person name="Copeland A."/>
            <person name="Coutinho P.M."/>
            <person name="de Vries R.P."/>
            <person name="Ferreira P."/>
            <person name="Findley K."/>
            <person name="Foster B."/>
            <person name="Gaskell J."/>
            <person name="Glotzer D."/>
            <person name="Gorecki P."/>
            <person name="Heitman J."/>
            <person name="Hesse C."/>
            <person name="Hori C."/>
            <person name="Igarashi K."/>
            <person name="Jurgens J.A."/>
            <person name="Kallen N."/>
            <person name="Kersten P."/>
            <person name="Kohler A."/>
            <person name="Kuees U."/>
            <person name="Kumar T.K.A."/>
            <person name="Kuo A."/>
            <person name="LaButti K."/>
            <person name="Larrondo L.F."/>
            <person name="Lindquist E."/>
            <person name="Ling A."/>
            <person name="Lombard V."/>
            <person name="Lucas S."/>
            <person name="Lundell T."/>
            <person name="Martin R."/>
            <person name="McLaughlin D.J."/>
            <person name="Morgenstern I."/>
            <person name="Morin E."/>
            <person name="Murat C."/>
            <person name="Nagy L.G."/>
            <person name="Nolan M."/>
            <person name="Ohm R.A."/>
            <person name="Patyshakuliyeva A."/>
            <person name="Rokas A."/>
            <person name="Ruiz-Duenas F.J."/>
            <person name="Sabat G."/>
            <person name="Salamov A."/>
            <person name="Samejima M."/>
            <person name="Schmutz J."/>
            <person name="Slot J.C."/>
            <person name="St John F."/>
            <person name="Stenlid J."/>
            <person name="Sun H."/>
            <person name="Sun S."/>
            <person name="Syed K."/>
            <person name="Tsang A."/>
            <person name="Wiebenga A."/>
            <person name="Young D."/>
            <person name="Pisabarro A."/>
            <person name="Eastwood D.C."/>
            <person name="Martin F."/>
            <person name="Cullen D."/>
            <person name="Grigoriev I.V."/>
            <person name="Hibbett D.S."/>
        </authorList>
    </citation>
    <scope>NUCLEOTIDE SEQUENCE</scope>
    <source>
        <strain evidence="3">FP-58527</strain>
    </source>
</reference>